<dbReference type="SUPFAM" id="SSF53254">
    <property type="entry name" value="Phosphoglycerate mutase-like"/>
    <property type="match status" value="1"/>
</dbReference>
<dbReference type="GO" id="GO:0016791">
    <property type="term" value="F:phosphatase activity"/>
    <property type="evidence" value="ECO:0007669"/>
    <property type="project" value="TreeGrafter"/>
</dbReference>
<dbReference type="Gene3D" id="3.40.50.1240">
    <property type="entry name" value="Phosphoglycerate mutase-like"/>
    <property type="match status" value="1"/>
</dbReference>
<dbReference type="EMBL" id="VFML01000001">
    <property type="protein sequence ID" value="TQJ01525.1"/>
    <property type="molecule type" value="Genomic_DNA"/>
</dbReference>
<feature type="region of interest" description="Disordered" evidence="1">
    <location>
        <begin position="1"/>
        <end position="29"/>
    </location>
</feature>
<organism evidence="2 3">
    <name type="scientific">Amycolatopsis cihanbeyliensis</name>
    <dbReference type="NCBI Taxonomy" id="1128664"/>
    <lineage>
        <taxon>Bacteria</taxon>
        <taxon>Bacillati</taxon>
        <taxon>Actinomycetota</taxon>
        <taxon>Actinomycetes</taxon>
        <taxon>Pseudonocardiales</taxon>
        <taxon>Pseudonocardiaceae</taxon>
        <taxon>Amycolatopsis</taxon>
    </lineage>
</organism>
<evidence type="ECO:0000313" key="3">
    <source>
        <dbReference type="Proteomes" id="UP000320876"/>
    </source>
</evidence>
<evidence type="ECO:0000313" key="2">
    <source>
        <dbReference type="EMBL" id="TQJ01525.1"/>
    </source>
</evidence>
<gene>
    <name evidence="2" type="ORF">FB471_1213</name>
</gene>
<dbReference type="Pfam" id="PF00300">
    <property type="entry name" value="His_Phos_1"/>
    <property type="match status" value="1"/>
</dbReference>
<sequence length="231" mass="24876">MGYAAAVSTSGEPPAAEYRQARFEPPPGSTELLLIRHGESAPAVDGHPFPTLEGHGDPDLAPEGRQQARRLGDRLAVERIDAIYVTTLRRTVRTAEPLAGRLGLTPAVEADLREVLLGEWEGGVLRKRVAENHPLAQRVWAEQRWDVIPGAEPAAEFAARVRGSIERLAAAHPGERVAVFTHGGVIGAALAAATDSRPFAFLGADNASISELVVAGTRWILRRFNDTAHLR</sequence>
<dbReference type="AlphaFoldDB" id="A0A542DEM5"/>
<proteinExistence type="predicted"/>
<accession>A0A542DEM5</accession>
<dbReference type="SMART" id="SM00855">
    <property type="entry name" value="PGAM"/>
    <property type="match status" value="1"/>
</dbReference>
<dbReference type="Proteomes" id="UP000320876">
    <property type="component" value="Unassembled WGS sequence"/>
</dbReference>
<keyword evidence="3" id="KW-1185">Reference proteome</keyword>
<dbReference type="InterPro" id="IPR029033">
    <property type="entry name" value="His_PPase_superfam"/>
</dbReference>
<feature type="region of interest" description="Disordered" evidence="1">
    <location>
        <begin position="43"/>
        <end position="64"/>
    </location>
</feature>
<name>A0A542DEM5_AMYCI</name>
<evidence type="ECO:0000256" key="1">
    <source>
        <dbReference type="SAM" id="MobiDB-lite"/>
    </source>
</evidence>
<reference evidence="2 3" key="1">
    <citation type="submission" date="2019-06" db="EMBL/GenBank/DDBJ databases">
        <title>Sequencing the genomes of 1000 actinobacteria strains.</title>
        <authorList>
            <person name="Klenk H.-P."/>
        </authorList>
    </citation>
    <scope>NUCLEOTIDE SEQUENCE [LARGE SCALE GENOMIC DNA]</scope>
    <source>
        <strain evidence="2 3">DSM 45679</strain>
    </source>
</reference>
<dbReference type="CDD" id="cd07067">
    <property type="entry name" value="HP_PGM_like"/>
    <property type="match status" value="1"/>
</dbReference>
<dbReference type="PANTHER" id="PTHR48100">
    <property type="entry name" value="BROAD-SPECIFICITY PHOSPHATASE YOR283W-RELATED"/>
    <property type="match status" value="1"/>
</dbReference>
<comment type="caution">
    <text evidence="2">The sequence shown here is derived from an EMBL/GenBank/DDBJ whole genome shotgun (WGS) entry which is preliminary data.</text>
</comment>
<dbReference type="InterPro" id="IPR013078">
    <property type="entry name" value="His_Pase_superF_clade-1"/>
</dbReference>
<dbReference type="GO" id="GO:0005737">
    <property type="term" value="C:cytoplasm"/>
    <property type="evidence" value="ECO:0007669"/>
    <property type="project" value="TreeGrafter"/>
</dbReference>
<dbReference type="PANTHER" id="PTHR48100:SF1">
    <property type="entry name" value="HISTIDINE PHOSPHATASE FAMILY PROTEIN-RELATED"/>
    <property type="match status" value="1"/>
</dbReference>
<dbReference type="InterPro" id="IPR050275">
    <property type="entry name" value="PGM_Phosphatase"/>
</dbReference>
<protein>
    <submittedName>
        <fullName evidence="2">Putative phosphoglycerate mutase</fullName>
    </submittedName>
</protein>